<sequence length="253" mass="28278">MFFKQLSLILSSGLSLLQGLELMQVQGEKKMLPVYMELRAALERGRSLSEAMGEQRRFFSELAIALTVVGEESGSLSEVLDELGDYYKKQEELGEMLVKSALYPLFLLLFSVTVLCFFLVFVLPVLGNAYLSLQIQPNGILKNLLDVREFLAEEGVPAVCLLLIAGCVLYKQRSAVEQRFLVLPVIGRVHRLFLEIRFCKLMALMLHSGVDIVKAVGLCRAAVGSGRYTCWLELFNQRLQRGMDISSAVRGCS</sequence>
<comment type="caution">
    <text evidence="9">The sequence shown here is derived from an EMBL/GenBank/DDBJ whole genome shotgun (WGS) entry which is preliminary data.</text>
</comment>
<comment type="similarity">
    <text evidence="2">Belongs to the GSP F family.</text>
</comment>
<dbReference type="Gene3D" id="1.20.81.30">
    <property type="entry name" value="Type II secretion system (T2SS), domain F"/>
    <property type="match status" value="2"/>
</dbReference>
<evidence type="ECO:0000256" key="2">
    <source>
        <dbReference type="ARBA" id="ARBA00005745"/>
    </source>
</evidence>
<keyword evidence="4 7" id="KW-0812">Transmembrane</keyword>
<dbReference type="PANTHER" id="PTHR30012:SF0">
    <property type="entry name" value="TYPE II SECRETION SYSTEM PROTEIN F-RELATED"/>
    <property type="match status" value="1"/>
</dbReference>
<evidence type="ECO:0000256" key="5">
    <source>
        <dbReference type="ARBA" id="ARBA00022989"/>
    </source>
</evidence>
<proteinExistence type="inferred from homology"/>
<evidence type="ECO:0000256" key="1">
    <source>
        <dbReference type="ARBA" id="ARBA00004651"/>
    </source>
</evidence>
<dbReference type="GO" id="GO:0005886">
    <property type="term" value="C:plasma membrane"/>
    <property type="evidence" value="ECO:0007669"/>
    <property type="project" value="UniProtKB-SubCell"/>
</dbReference>
<keyword evidence="6 7" id="KW-0472">Membrane</keyword>
<gene>
    <name evidence="9" type="ORF">EVA_15042</name>
</gene>
<evidence type="ECO:0000259" key="8">
    <source>
        <dbReference type="Pfam" id="PF00482"/>
    </source>
</evidence>
<feature type="transmembrane region" description="Helical" evidence="7">
    <location>
        <begin position="101"/>
        <end position="126"/>
    </location>
</feature>
<evidence type="ECO:0000256" key="4">
    <source>
        <dbReference type="ARBA" id="ARBA00022692"/>
    </source>
</evidence>
<keyword evidence="5 7" id="KW-1133">Transmembrane helix</keyword>
<dbReference type="AlphaFoldDB" id="J9FPH4"/>
<comment type="subcellular location">
    <subcellularLocation>
        <location evidence="1">Cell membrane</location>
        <topology evidence="1">Multi-pass membrane protein</topology>
    </subcellularLocation>
</comment>
<evidence type="ECO:0000313" key="9">
    <source>
        <dbReference type="EMBL" id="EJW96851.1"/>
    </source>
</evidence>
<protein>
    <submittedName>
        <fullName evidence="9">General secretion pathway protein F</fullName>
    </submittedName>
</protein>
<feature type="domain" description="Type II secretion system protein GspF" evidence="8">
    <location>
        <begin position="2"/>
        <end position="124"/>
    </location>
</feature>
<dbReference type="InterPro" id="IPR003004">
    <property type="entry name" value="GspF/PilC"/>
</dbReference>
<keyword evidence="3" id="KW-1003">Cell membrane</keyword>
<evidence type="ECO:0000256" key="7">
    <source>
        <dbReference type="SAM" id="Phobius"/>
    </source>
</evidence>
<accession>J9FPH4</accession>
<feature type="non-terminal residue" evidence="9">
    <location>
        <position position="253"/>
    </location>
</feature>
<reference evidence="9" key="1">
    <citation type="journal article" date="2012" name="PLoS ONE">
        <title>Gene sets for utilization of primary and secondary nutrition supplies in the distal gut of endangered iberian lynx.</title>
        <authorList>
            <person name="Alcaide M."/>
            <person name="Messina E."/>
            <person name="Richter M."/>
            <person name="Bargiela R."/>
            <person name="Peplies J."/>
            <person name="Huws S.A."/>
            <person name="Newbold C.J."/>
            <person name="Golyshin P.N."/>
            <person name="Simon M.A."/>
            <person name="Lopez G."/>
            <person name="Yakimov M.M."/>
            <person name="Ferrer M."/>
        </authorList>
    </citation>
    <scope>NUCLEOTIDE SEQUENCE</scope>
</reference>
<dbReference type="InterPro" id="IPR042094">
    <property type="entry name" value="T2SS_GspF_sf"/>
</dbReference>
<dbReference type="InterPro" id="IPR018076">
    <property type="entry name" value="T2SS_GspF_dom"/>
</dbReference>
<evidence type="ECO:0000256" key="6">
    <source>
        <dbReference type="ARBA" id="ARBA00023136"/>
    </source>
</evidence>
<dbReference type="EMBL" id="AMCI01005069">
    <property type="protein sequence ID" value="EJW96851.1"/>
    <property type="molecule type" value="Genomic_DNA"/>
</dbReference>
<dbReference type="Pfam" id="PF00482">
    <property type="entry name" value="T2SSF"/>
    <property type="match status" value="1"/>
</dbReference>
<organism evidence="9">
    <name type="scientific">gut metagenome</name>
    <dbReference type="NCBI Taxonomy" id="749906"/>
    <lineage>
        <taxon>unclassified sequences</taxon>
        <taxon>metagenomes</taxon>
        <taxon>organismal metagenomes</taxon>
    </lineage>
</organism>
<dbReference type="PANTHER" id="PTHR30012">
    <property type="entry name" value="GENERAL SECRETION PATHWAY PROTEIN"/>
    <property type="match status" value="1"/>
</dbReference>
<name>J9FPH4_9ZZZZ</name>
<evidence type="ECO:0000256" key="3">
    <source>
        <dbReference type="ARBA" id="ARBA00022475"/>
    </source>
</evidence>